<feature type="region of interest" description="Disordered" evidence="1">
    <location>
        <begin position="25"/>
        <end position="72"/>
    </location>
</feature>
<keyword evidence="3" id="KW-1185">Reference proteome</keyword>
<comment type="caution">
    <text evidence="2">The sequence shown here is derived from an EMBL/GenBank/DDBJ whole genome shotgun (WGS) entry which is preliminary data.</text>
</comment>
<evidence type="ECO:0000256" key="1">
    <source>
        <dbReference type="SAM" id="MobiDB-lite"/>
    </source>
</evidence>
<evidence type="ECO:0000313" key="3">
    <source>
        <dbReference type="Proteomes" id="UP000182229"/>
    </source>
</evidence>
<proteinExistence type="predicted"/>
<dbReference type="AlphaFoldDB" id="A0A1L9B663"/>
<feature type="compositionally biased region" description="Basic and acidic residues" evidence="1">
    <location>
        <begin position="28"/>
        <end position="42"/>
    </location>
</feature>
<dbReference type="RefSeq" id="WP_071901209.1">
    <property type="nucleotide sequence ID" value="NZ_MPIN01000007.1"/>
</dbReference>
<dbReference type="STRING" id="83449.BON30_26510"/>
<name>A0A1L9B663_9BACT</name>
<reference evidence="2 3" key="2">
    <citation type="submission" date="2016-12" db="EMBL/GenBank/DDBJ databases">
        <title>Draft Genome Sequence of Cystobacter ferrugineus Strain Cbfe23.</title>
        <authorList>
            <person name="Akbar S."/>
            <person name="Dowd S.E."/>
            <person name="Stevens D.C."/>
        </authorList>
    </citation>
    <scope>NUCLEOTIDE SEQUENCE [LARGE SCALE GENOMIC DNA]</scope>
    <source>
        <strain evidence="2 3">Cbfe23</strain>
    </source>
</reference>
<accession>A0A1L9B663</accession>
<gene>
    <name evidence="2" type="ORF">BON30_26510</name>
</gene>
<evidence type="ECO:0000313" key="2">
    <source>
        <dbReference type="EMBL" id="OJH37741.1"/>
    </source>
</evidence>
<dbReference type="EMBL" id="MPIN01000007">
    <property type="protein sequence ID" value="OJH37741.1"/>
    <property type="molecule type" value="Genomic_DNA"/>
</dbReference>
<sequence>MTTLDSRYEPNTELAQRLNALYQRSLKRKDAARTAAKEEAKKNKPKKGKKKAETSPPDGHLDPNAPLNGVLAKGDNYARRGYTYIKSQDGRGVYRNFDHAHLNEIRDMVKERAEFPEGPKENFNPTYTQQHPYAWAAHHMLPGSAFYYETKDGKPAFTYKQIRLLLMSDYNINHGHNIIMLPVEDWAVPVHSLICHPSDHEAYTLKVMDEMRKVSKRLQEVIDSGEPHGNLPETVFEALKKLEEQFWNFLTKLSRLLVAAKVSGVRYVGPGSEHVRYANKDGTPYEWGSLW</sequence>
<organism evidence="2 3">
    <name type="scientific">Cystobacter ferrugineus</name>
    <dbReference type="NCBI Taxonomy" id="83449"/>
    <lineage>
        <taxon>Bacteria</taxon>
        <taxon>Pseudomonadati</taxon>
        <taxon>Myxococcota</taxon>
        <taxon>Myxococcia</taxon>
        <taxon>Myxococcales</taxon>
        <taxon>Cystobacterineae</taxon>
        <taxon>Archangiaceae</taxon>
        <taxon>Cystobacter</taxon>
    </lineage>
</organism>
<dbReference type="OrthoDB" id="5380973at2"/>
<dbReference type="Proteomes" id="UP000182229">
    <property type="component" value="Unassembled WGS sequence"/>
</dbReference>
<reference evidence="3" key="1">
    <citation type="submission" date="2016-11" db="EMBL/GenBank/DDBJ databases">
        <authorList>
            <person name="Shukria A."/>
            <person name="Stevens D.C."/>
        </authorList>
    </citation>
    <scope>NUCLEOTIDE SEQUENCE [LARGE SCALE GENOMIC DNA]</scope>
    <source>
        <strain evidence="3">Cbfe23</strain>
    </source>
</reference>
<protein>
    <submittedName>
        <fullName evidence="2">Uncharacterized protein</fullName>
    </submittedName>
</protein>